<proteinExistence type="predicted"/>
<evidence type="ECO:0000256" key="2">
    <source>
        <dbReference type="ARBA" id="ARBA00022723"/>
    </source>
</evidence>
<dbReference type="EMBL" id="OY288114">
    <property type="protein sequence ID" value="CAJ0849299.1"/>
    <property type="molecule type" value="Genomic_DNA"/>
</dbReference>
<evidence type="ECO:0000256" key="3">
    <source>
        <dbReference type="ARBA" id="ARBA00023004"/>
    </source>
</evidence>
<dbReference type="GO" id="GO:0046872">
    <property type="term" value="F:metal ion binding"/>
    <property type="evidence" value="ECO:0007669"/>
    <property type="project" value="UniProtKB-KW"/>
</dbReference>
<dbReference type="GO" id="GO:0016491">
    <property type="term" value="F:oxidoreductase activity"/>
    <property type="evidence" value="ECO:0007669"/>
    <property type="project" value="InterPro"/>
</dbReference>
<dbReference type="NCBIfam" id="TIGR04261">
    <property type="entry name" value="rSAM_GlyRichRpt"/>
    <property type="match status" value="1"/>
</dbReference>
<dbReference type="SFLD" id="SFLDS00029">
    <property type="entry name" value="Radical_SAM"/>
    <property type="match status" value="1"/>
</dbReference>
<dbReference type="PANTHER" id="PTHR43273:SF8">
    <property type="entry name" value="RADICAL SAM DOMAIN PROTEIN"/>
    <property type="match status" value="1"/>
</dbReference>
<evidence type="ECO:0000313" key="7">
    <source>
        <dbReference type="EMBL" id="CAJ0849299.1"/>
    </source>
</evidence>
<dbReference type="PROSITE" id="PS51918">
    <property type="entry name" value="RADICAL_SAM"/>
    <property type="match status" value="1"/>
</dbReference>
<keyword evidence="3" id="KW-0408">Iron</keyword>
<sequence length="377" mass="41799">MLFPARLLILQSTSFCNIDCEYCYLPDRSKKRRMPLDVVSAAVRFVAEGGLLDSATTVVWHAGEPLTVPVDWYREASRLIADGWGRPYFSQAFQTNGMLINSQWCEYFAETGSRVGVSLDGPPDLHDNRRKRRNGRGTHAETMRGVDLLRKAGVDFHVLCVISQDSLDRADEIVEFFVREDIRNIGFNVEEAEGAHTVSPLFIESSVSRFASFFDRVLDRAASFGGRLTIREVSEVVSALANPNFGRKLTRSEASPFAYVAVATDGGISTFSPELLGQTGRESDPPGFVFGNVTRDSLGKIVKRSVYRRIAEEIENGVSACRRECPYFDFCGGGSPVNKLFELGRFSGTQTYYCRLAKQVVSDVILARLESGAALPI</sequence>
<dbReference type="InterPro" id="IPR013785">
    <property type="entry name" value="Aldolase_TIM"/>
</dbReference>
<evidence type="ECO:0000256" key="1">
    <source>
        <dbReference type="ARBA" id="ARBA00022691"/>
    </source>
</evidence>
<evidence type="ECO:0000256" key="4">
    <source>
        <dbReference type="ARBA" id="ARBA00023014"/>
    </source>
</evidence>
<dbReference type="CDD" id="cd01335">
    <property type="entry name" value="Radical_SAM"/>
    <property type="match status" value="1"/>
</dbReference>
<protein>
    <recommendedName>
        <fullName evidence="6">Radical SAM core domain-containing protein</fullName>
    </recommendedName>
</protein>
<organism evidence="7">
    <name type="scientific">freshwater sediment metagenome</name>
    <dbReference type="NCBI Taxonomy" id="556182"/>
    <lineage>
        <taxon>unclassified sequences</taxon>
        <taxon>metagenomes</taxon>
        <taxon>ecological metagenomes</taxon>
    </lineage>
</organism>
<dbReference type="InterPro" id="IPR026357">
    <property type="entry name" value="rSAM_SPASM_GrrM_OscB"/>
</dbReference>
<feature type="region of interest" description="Disordered" evidence="5">
    <location>
        <begin position="119"/>
        <end position="138"/>
    </location>
</feature>
<reference evidence="7" key="1">
    <citation type="submission" date="2023-07" db="EMBL/GenBank/DDBJ databases">
        <authorList>
            <person name="Pelsma A.J. K."/>
        </authorList>
    </citation>
    <scope>NUCLEOTIDE SEQUENCE</scope>
</reference>
<dbReference type="SUPFAM" id="SSF102114">
    <property type="entry name" value="Radical SAM enzymes"/>
    <property type="match status" value="1"/>
</dbReference>
<dbReference type="InterPro" id="IPR007197">
    <property type="entry name" value="rSAM"/>
</dbReference>
<accession>A0AA48LWV7</accession>
<dbReference type="GO" id="GO:0051536">
    <property type="term" value="F:iron-sulfur cluster binding"/>
    <property type="evidence" value="ECO:0007669"/>
    <property type="project" value="UniProtKB-KW"/>
</dbReference>
<gene>
    <name evidence="7" type="ORF">AMST5_00105</name>
</gene>
<dbReference type="SFLD" id="SFLDG01072">
    <property type="entry name" value="dehydrogenase_like"/>
    <property type="match status" value="1"/>
</dbReference>
<name>A0AA48LWV7_9ZZZZ</name>
<dbReference type="SFLD" id="SFLDG01386">
    <property type="entry name" value="main_SPASM_domain-containing"/>
    <property type="match status" value="1"/>
</dbReference>
<keyword evidence="4" id="KW-0411">Iron-sulfur</keyword>
<dbReference type="AlphaFoldDB" id="A0AA48LWV7"/>
<evidence type="ECO:0000256" key="5">
    <source>
        <dbReference type="SAM" id="MobiDB-lite"/>
    </source>
</evidence>
<evidence type="ECO:0000259" key="6">
    <source>
        <dbReference type="PROSITE" id="PS51918"/>
    </source>
</evidence>
<dbReference type="SFLD" id="SFLDG01067">
    <property type="entry name" value="SPASM/twitch_domain_containing"/>
    <property type="match status" value="1"/>
</dbReference>
<dbReference type="PANTHER" id="PTHR43273">
    <property type="entry name" value="ANAEROBIC SULFATASE-MATURATING ENZYME HOMOLOG ASLB-RELATED"/>
    <property type="match status" value="1"/>
</dbReference>
<feature type="domain" description="Radical SAM core" evidence="6">
    <location>
        <begin position="1"/>
        <end position="227"/>
    </location>
</feature>
<keyword evidence="1" id="KW-0949">S-adenosyl-L-methionine</keyword>
<dbReference type="InterPro" id="IPR023867">
    <property type="entry name" value="Sulphatase_maturase_rSAM"/>
</dbReference>
<dbReference type="InterPro" id="IPR058240">
    <property type="entry name" value="rSAM_sf"/>
</dbReference>
<keyword evidence="2" id="KW-0479">Metal-binding</keyword>
<dbReference type="Pfam" id="PF04055">
    <property type="entry name" value="Radical_SAM"/>
    <property type="match status" value="1"/>
</dbReference>
<dbReference type="Gene3D" id="3.20.20.70">
    <property type="entry name" value="Aldolase class I"/>
    <property type="match status" value="1"/>
</dbReference>